<dbReference type="OrthoDB" id="7774819at2"/>
<sequence length="353" mass="37373">MRQALYLGSRLALFGATLGAALWGWSQQPFTAALVERSAESAARAIEAQFRRSFTPEAAADRIRTALETGDDFRALWLADLADEEALPLPPDLNLEIEALRASREGVMAGAMDCAACAWDIRSCASLSEIAFCAVPVEMTPLGDLNALRRQGTAALAGEEVDRLETGLALVGLAATSAILVTGGGSALVKAGATALRGAKRLDSLTPGVARIIGSLGDLPIRWPAVLRGAPLEEITDAARLTRVTDMAKDIGRIAANTSASETLLVLRHIDSAEDAARLARVSDVAKAKTASRLEVLGKSRIFRATLRLSDTAVAAFAALWAGITGLFSLIAGWLMQGVLRLLKPPPQRRGWR</sequence>
<evidence type="ECO:0000313" key="2">
    <source>
        <dbReference type="EMBL" id="RWY44679.1"/>
    </source>
</evidence>
<keyword evidence="1" id="KW-1133">Transmembrane helix</keyword>
<organism evidence="2 3">
    <name type="scientific">Falsigemmobacter intermedius</name>
    <dbReference type="NCBI Taxonomy" id="1553448"/>
    <lineage>
        <taxon>Bacteria</taxon>
        <taxon>Pseudomonadati</taxon>
        <taxon>Pseudomonadota</taxon>
        <taxon>Alphaproteobacteria</taxon>
        <taxon>Rhodobacterales</taxon>
        <taxon>Paracoccaceae</taxon>
        <taxon>Falsigemmobacter</taxon>
    </lineage>
</organism>
<comment type="caution">
    <text evidence="2">The sequence shown here is derived from an EMBL/GenBank/DDBJ whole genome shotgun (WGS) entry which is preliminary data.</text>
</comment>
<keyword evidence="1" id="KW-0812">Transmembrane</keyword>
<keyword evidence="3" id="KW-1185">Reference proteome</keyword>
<keyword evidence="1" id="KW-0472">Membrane</keyword>
<accession>A0A444MG72</accession>
<evidence type="ECO:0000313" key="3">
    <source>
        <dbReference type="Proteomes" id="UP000287168"/>
    </source>
</evidence>
<gene>
    <name evidence="2" type="ORF">EP867_01725</name>
</gene>
<dbReference type="RefSeq" id="WP_128486479.1">
    <property type="nucleotide sequence ID" value="NZ_JBHLXB010000026.1"/>
</dbReference>
<reference evidence="2 3" key="1">
    <citation type="journal article" date="2015" name="Int. J. Syst. Evol. Microbiol.">
        <title>Gemmobacter intermedius sp. nov., isolated from a white stork (Ciconia ciconia).</title>
        <authorList>
            <person name="Kampfer P."/>
            <person name="Jerzak L."/>
            <person name="Wilharm G."/>
            <person name="Golke J."/>
            <person name="Busse H.J."/>
            <person name="Glaeser S.P."/>
        </authorList>
    </citation>
    <scope>NUCLEOTIDE SEQUENCE [LARGE SCALE GENOMIC DNA]</scope>
    <source>
        <strain evidence="2 3">119/4</strain>
    </source>
</reference>
<dbReference type="EMBL" id="SBLC01000002">
    <property type="protein sequence ID" value="RWY44679.1"/>
    <property type="molecule type" value="Genomic_DNA"/>
</dbReference>
<feature type="transmembrane region" description="Helical" evidence="1">
    <location>
        <begin position="314"/>
        <end position="343"/>
    </location>
</feature>
<dbReference type="AlphaFoldDB" id="A0A444MG72"/>
<name>A0A444MG72_9RHOB</name>
<dbReference type="Proteomes" id="UP000287168">
    <property type="component" value="Unassembled WGS sequence"/>
</dbReference>
<proteinExistence type="predicted"/>
<protein>
    <submittedName>
        <fullName evidence="2">Uncharacterized protein</fullName>
    </submittedName>
</protein>
<evidence type="ECO:0000256" key="1">
    <source>
        <dbReference type="SAM" id="Phobius"/>
    </source>
</evidence>